<evidence type="ECO:0000256" key="3">
    <source>
        <dbReference type="ARBA" id="ARBA00023274"/>
    </source>
</evidence>
<feature type="domain" description="Arb2" evidence="5">
    <location>
        <begin position="135"/>
        <end position="433"/>
    </location>
</feature>
<dbReference type="GO" id="GO:0006412">
    <property type="term" value="P:translation"/>
    <property type="evidence" value="ECO:0007669"/>
    <property type="project" value="InterPro"/>
</dbReference>
<evidence type="ECO:0000313" key="7">
    <source>
        <dbReference type="Proteomes" id="UP000434172"/>
    </source>
</evidence>
<dbReference type="EMBL" id="WOWK01000204">
    <property type="protein sequence ID" value="KAF0315430.1"/>
    <property type="molecule type" value="Genomic_DNA"/>
</dbReference>
<dbReference type="GO" id="GO:0005840">
    <property type="term" value="C:ribosome"/>
    <property type="evidence" value="ECO:0007669"/>
    <property type="project" value="UniProtKB-KW"/>
</dbReference>
<name>A0A8H3ZKU9_9PEZI</name>
<organism evidence="6 7">
    <name type="scientific">Colletotrichum asianum</name>
    <dbReference type="NCBI Taxonomy" id="702518"/>
    <lineage>
        <taxon>Eukaryota</taxon>
        <taxon>Fungi</taxon>
        <taxon>Dikarya</taxon>
        <taxon>Ascomycota</taxon>
        <taxon>Pezizomycotina</taxon>
        <taxon>Sordariomycetes</taxon>
        <taxon>Hypocreomycetidae</taxon>
        <taxon>Glomerellales</taxon>
        <taxon>Glomerellaceae</taxon>
        <taxon>Colletotrichum</taxon>
        <taxon>Colletotrichum gloeosporioides species complex</taxon>
    </lineage>
</organism>
<comment type="caution">
    <text evidence="6">The sequence shown here is derived from an EMBL/GenBank/DDBJ whole genome shotgun (WGS) entry which is preliminary data.</text>
</comment>
<proteinExistence type="inferred from homology"/>
<protein>
    <submittedName>
        <fullName evidence="6">Mitochondrial 40s ribosomal protein mrp2</fullName>
    </submittedName>
</protein>
<dbReference type="GO" id="GO:0005634">
    <property type="term" value="C:nucleus"/>
    <property type="evidence" value="ECO:0007669"/>
    <property type="project" value="TreeGrafter"/>
</dbReference>
<dbReference type="PANTHER" id="PTHR21357:SF4">
    <property type="entry name" value="FAM172 FAMILY PROTEIN HOMOLOG CG10038"/>
    <property type="match status" value="1"/>
</dbReference>
<feature type="region of interest" description="Disordered" evidence="4">
    <location>
        <begin position="562"/>
        <end position="587"/>
    </location>
</feature>
<keyword evidence="7" id="KW-1185">Reference proteome</keyword>
<dbReference type="Gene3D" id="1.10.287.1480">
    <property type="match status" value="1"/>
</dbReference>
<dbReference type="GO" id="GO:1990904">
    <property type="term" value="C:ribonucleoprotein complex"/>
    <property type="evidence" value="ECO:0007669"/>
    <property type="project" value="UniProtKB-KW"/>
</dbReference>
<dbReference type="Pfam" id="PF22749">
    <property type="entry name" value="Arb2"/>
    <property type="match status" value="1"/>
</dbReference>
<keyword evidence="2 6" id="KW-0689">Ribosomal protein</keyword>
<dbReference type="GO" id="GO:0003735">
    <property type="term" value="F:structural constituent of ribosome"/>
    <property type="evidence" value="ECO:0007669"/>
    <property type="project" value="InterPro"/>
</dbReference>
<keyword evidence="3" id="KW-0687">Ribonucleoprotein</keyword>
<dbReference type="InterPro" id="IPR001209">
    <property type="entry name" value="Ribosomal_uS14"/>
</dbReference>
<evidence type="ECO:0000256" key="2">
    <source>
        <dbReference type="ARBA" id="ARBA00022980"/>
    </source>
</evidence>
<dbReference type="FunFam" id="1.10.287.1480:FF:000001">
    <property type="entry name" value="30S ribosomal protein S14"/>
    <property type="match status" value="1"/>
</dbReference>
<dbReference type="GO" id="GO:0035197">
    <property type="term" value="F:siRNA binding"/>
    <property type="evidence" value="ECO:0007669"/>
    <property type="project" value="TreeGrafter"/>
</dbReference>
<dbReference type="InterPro" id="IPR053858">
    <property type="entry name" value="Arb2_dom"/>
</dbReference>
<dbReference type="OrthoDB" id="421951at2759"/>
<dbReference type="GO" id="GO:0005737">
    <property type="term" value="C:cytoplasm"/>
    <property type="evidence" value="ECO:0007669"/>
    <property type="project" value="UniProtKB-ARBA"/>
</dbReference>
<reference evidence="6 7" key="1">
    <citation type="submission" date="2019-12" db="EMBL/GenBank/DDBJ databases">
        <title>A genome sequence resource for the geographically widespread anthracnose pathogen Colletotrichum asianum.</title>
        <authorList>
            <person name="Meng Y."/>
        </authorList>
    </citation>
    <scope>NUCLEOTIDE SEQUENCE [LARGE SCALE GENOMIC DNA]</scope>
    <source>
        <strain evidence="6 7">ICMP 18580</strain>
    </source>
</reference>
<comment type="similarity">
    <text evidence="1">Belongs to the universal ribosomal protein uS14 family.</text>
</comment>
<dbReference type="AlphaFoldDB" id="A0A8H3ZKU9"/>
<dbReference type="Pfam" id="PF00253">
    <property type="entry name" value="Ribosomal_S14"/>
    <property type="match status" value="1"/>
</dbReference>
<accession>A0A8H3ZKU9</accession>
<dbReference type="Proteomes" id="UP000434172">
    <property type="component" value="Unassembled WGS sequence"/>
</dbReference>
<dbReference type="GO" id="GO:0031048">
    <property type="term" value="P:regulatory ncRNA-mediated heterochromatin formation"/>
    <property type="evidence" value="ECO:0007669"/>
    <property type="project" value="TreeGrafter"/>
</dbReference>
<sequence length="587" mass="65631">MSMFRAKKLDLGCFVNIRTIRDHTKRQVFMEHEPERQALRHIIRNATLPPRVRAEAQLQLSQMHSYTRSTQIRNRCILGGKSRGVFRDFKMTRYNFRMQAYEGNLPGVKRASCSSSPLAVMFRRRWSALPEDPVFPSDIKKLGYFIDTDDEIHKIGDPSFYFKYFLTKNERVNDRQRFHFNGKYRCSPLRASFTDLVTEAIRDVVHERLENLGMSKTLLPLGTPATSPHVPIFTSANLSTASRVVVIFGEPCQDLGNVALRVANRSGGIDKGSMVSIVRELLNQQSSATDSSPPGIILANAGELWWWPEGQKPLSPVSACAVPMASMVHHGRAHNPKVHVIPKNEHPLAHIRYVLNEAIPAITNATASIDIIGIGLSADHIMKALDDPGTFDAIGKRINTLSVIGCSTSADELSHEPLKDLLVRRGRAYITDEAAAMTPVAKPGGNPNTASFTQHGCTVFSSGEVYYIELMFITSRVPILAWLEEVAKAGPDYRHPEIVPVNPAMPTDEEWAATTSSFDKMWEQMPEYAKPSIGYAVPKEVAEQAKALEELELHMEAQVQKQLGTNDYNANDANDDEEEQLLQRAER</sequence>
<dbReference type="InterPro" id="IPR048263">
    <property type="entry name" value="Arb2"/>
</dbReference>
<evidence type="ECO:0000259" key="5">
    <source>
        <dbReference type="Pfam" id="PF22749"/>
    </source>
</evidence>
<evidence type="ECO:0000313" key="6">
    <source>
        <dbReference type="EMBL" id="KAF0315430.1"/>
    </source>
</evidence>
<dbReference type="PANTHER" id="PTHR21357">
    <property type="entry name" value="FAM172 FAMILY PROTEIN HOMOLOG CG10038"/>
    <property type="match status" value="1"/>
</dbReference>
<evidence type="ECO:0000256" key="1">
    <source>
        <dbReference type="ARBA" id="ARBA00009083"/>
    </source>
</evidence>
<evidence type="ECO:0000256" key="4">
    <source>
        <dbReference type="SAM" id="MobiDB-lite"/>
    </source>
</evidence>
<dbReference type="SUPFAM" id="SSF57716">
    <property type="entry name" value="Glucocorticoid receptor-like (DNA-binding domain)"/>
    <property type="match status" value="1"/>
</dbReference>
<gene>
    <name evidence="6" type="ORF">GQ607_017330</name>
</gene>